<proteinExistence type="predicted"/>
<dbReference type="Gene3D" id="3.80.10.10">
    <property type="entry name" value="Ribonuclease Inhibitor"/>
    <property type="match status" value="1"/>
</dbReference>
<evidence type="ECO:0000313" key="4">
    <source>
        <dbReference type="Proteomes" id="UP001279410"/>
    </source>
</evidence>
<evidence type="ECO:0000256" key="2">
    <source>
        <dbReference type="ARBA" id="ARBA00022737"/>
    </source>
</evidence>
<dbReference type="PANTHER" id="PTHR48051">
    <property type="match status" value="1"/>
</dbReference>
<sequence>DISCNEITALPRHIGRLKALRELNVRRNLLCVLPEDLADLPLVKFDFSCNKVSHHPSVFQEDETAPVAPVRKQPTAESTCTDLHKGQMHIFQVSEHRGGVSR</sequence>
<protein>
    <submittedName>
        <fullName evidence="3">Leucine-rich repeat and calponin homology domain-containing protein 1</fullName>
    </submittedName>
</protein>
<dbReference type="Proteomes" id="UP001279410">
    <property type="component" value="Unassembled WGS sequence"/>
</dbReference>
<feature type="non-terminal residue" evidence="3">
    <location>
        <position position="102"/>
    </location>
</feature>
<dbReference type="AlphaFoldDB" id="A0AAD3N7V0"/>
<reference evidence="3" key="1">
    <citation type="submission" date="2022-08" db="EMBL/GenBank/DDBJ databases">
        <title>Genome sequencing of akame (Lates japonicus).</title>
        <authorList>
            <person name="Hashiguchi Y."/>
            <person name="Takahashi H."/>
        </authorList>
    </citation>
    <scope>NUCLEOTIDE SEQUENCE</scope>
    <source>
        <strain evidence="3">Kochi</strain>
    </source>
</reference>
<dbReference type="PANTHER" id="PTHR48051:SF38">
    <property type="entry name" value="LEUCINE RICH REPEATS AND CALPONIN HOMOLOGY DOMAIN CONTAINING 1"/>
    <property type="match status" value="1"/>
</dbReference>
<comment type="caution">
    <text evidence="3">The sequence shown here is derived from an EMBL/GenBank/DDBJ whole genome shotgun (WGS) entry which is preliminary data.</text>
</comment>
<evidence type="ECO:0000256" key="1">
    <source>
        <dbReference type="ARBA" id="ARBA00022614"/>
    </source>
</evidence>
<dbReference type="InterPro" id="IPR050216">
    <property type="entry name" value="LRR_domain-containing"/>
</dbReference>
<keyword evidence="1" id="KW-0433">Leucine-rich repeat</keyword>
<keyword evidence="4" id="KW-1185">Reference proteome</keyword>
<evidence type="ECO:0000313" key="3">
    <source>
        <dbReference type="EMBL" id="GLD69447.1"/>
    </source>
</evidence>
<accession>A0AAD3N7V0</accession>
<dbReference type="EMBL" id="BRZM01000229">
    <property type="protein sequence ID" value="GLD69447.1"/>
    <property type="molecule type" value="Genomic_DNA"/>
</dbReference>
<dbReference type="GO" id="GO:0005737">
    <property type="term" value="C:cytoplasm"/>
    <property type="evidence" value="ECO:0007669"/>
    <property type="project" value="TreeGrafter"/>
</dbReference>
<gene>
    <name evidence="3" type="ORF">AKAME5_002076000</name>
</gene>
<dbReference type="SUPFAM" id="SSF52058">
    <property type="entry name" value="L domain-like"/>
    <property type="match status" value="1"/>
</dbReference>
<keyword evidence="2" id="KW-0677">Repeat</keyword>
<name>A0AAD3N7V0_LATJO</name>
<dbReference type="InterPro" id="IPR032675">
    <property type="entry name" value="LRR_dom_sf"/>
</dbReference>
<organism evidence="3 4">
    <name type="scientific">Lates japonicus</name>
    <name type="common">Japanese lates</name>
    <dbReference type="NCBI Taxonomy" id="270547"/>
    <lineage>
        <taxon>Eukaryota</taxon>
        <taxon>Metazoa</taxon>
        <taxon>Chordata</taxon>
        <taxon>Craniata</taxon>
        <taxon>Vertebrata</taxon>
        <taxon>Euteleostomi</taxon>
        <taxon>Actinopterygii</taxon>
        <taxon>Neopterygii</taxon>
        <taxon>Teleostei</taxon>
        <taxon>Neoteleostei</taxon>
        <taxon>Acanthomorphata</taxon>
        <taxon>Carangaria</taxon>
        <taxon>Carangaria incertae sedis</taxon>
        <taxon>Centropomidae</taxon>
        <taxon>Lates</taxon>
    </lineage>
</organism>